<sequence>MPQLRWLSNKRRIVFPVLVGVLFSGLPIAPAVALDLFGWLRGGGDAPPPPSPQALPYSLDIVVGADNSNLKQTLKDASTLQSLQSDPPPDAAALISRAQADLPRLIDALWGAGYYNARITINVAGVPMVLQAPRTDAATRAASGYLARALVPIQIIADPGPQFALRDVAVLDARTGRPFPPGELPPRVVQIKPGDPARSADIVAAEARIVDYFRSQSRPFAKIRRQDPVVIHPAQVMDVSLAVDPGPRAGIGAISIQGAENVDPAVVRSFIYTEPGDPYSPAELASMRKSISQIEALSSVRIREGEALDAYGNLPLFVELTERPQRVVGASVQYSTTDGPAVRAYWAHRNLFGGAERLRFEGSIFYLTEDGGQPDRNQDFTWDNLGGRFRASFLKPALWGTRNDWLIDGLAERDRTEGYTSRLVNATTGIRHRFSDKFSIQGGIEYEKGQATDVLGQIDYTLVGLPVSLSYDSTDNLLNPTQGMRVIASVAPYPEFLGSSVPMTVARGTASAYYSLDEEARNILAGRIGLGSIVGAELDEIPANRRFYAGGGGSVRGYRYRTLGPTFLGEPIGGRSLLEASLEARIKITNTIGIVPFVDAGTAFESSFPDFDEDIRVAAGLGLRYYTSIGPIRLDVAIPVNPGPGDPSYAIYVGIGQAF</sequence>
<protein>
    <submittedName>
        <fullName evidence="5">Outer membrane protein assembly factor</fullName>
    </submittedName>
</protein>
<dbReference type="PANTHER" id="PTHR12815">
    <property type="entry name" value="SORTING AND ASSEMBLY MACHINERY SAMM50 PROTEIN FAMILY MEMBER"/>
    <property type="match status" value="1"/>
</dbReference>
<gene>
    <name evidence="5" type="ORF">FS320_01420</name>
</gene>
<evidence type="ECO:0000256" key="3">
    <source>
        <dbReference type="ARBA" id="ARBA00023136"/>
    </source>
</evidence>
<comment type="caution">
    <text evidence="5">The sequence shown here is derived from an EMBL/GenBank/DDBJ whole genome shotgun (WGS) entry which is preliminary data.</text>
</comment>
<dbReference type="InterPro" id="IPR000184">
    <property type="entry name" value="Bac_surfAg_D15"/>
</dbReference>
<keyword evidence="6" id="KW-1185">Reference proteome</keyword>
<dbReference type="InterPro" id="IPR039910">
    <property type="entry name" value="D15-like"/>
</dbReference>
<reference evidence="5 6" key="1">
    <citation type="journal article" date="2019" name="Syst. Appl. Microbiol.">
        <title>Microvirga tunisiensis sp. nov., a root nodule symbiotic bacterium isolated from Lupinus micranthus and L. luteus grown in Northern Tunisia.</title>
        <authorList>
            <person name="Msaddak A."/>
            <person name="Rejili M."/>
            <person name="Duran D."/>
            <person name="Mars M."/>
            <person name="Palacios J.M."/>
            <person name="Ruiz-Argueso T."/>
            <person name="Rey L."/>
            <person name="Imperial J."/>
        </authorList>
    </citation>
    <scope>NUCLEOTIDE SEQUENCE [LARGE SCALE GENOMIC DNA]</scope>
    <source>
        <strain evidence="5 6">Lmie10</strain>
    </source>
</reference>
<feature type="domain" description="Bacterial surface antigen (D15)" evidence="4">
    <location>
        <begin position="350"/>
        <end position="659"/>
    </location>
</feature>
<keyword evidence="2" id="KW-0812">Transmembrane</keyword>
<comment type="subcellular location">
    <subcellularLocation>
        <location evidence="1">Membrane</location>
    </subcellularLocation>
</comment>
<dbReference type="Pfam" id="PF01103">
    <property type="entry name" value="Omp85"/>
    <property type="match status" value="1"/>
</dbReference>
<organism evidence="5 6">
    <name type="scientific">Microvirga tunisiensis</name>
    <dbReference type="NCBI Taxonomy" id="2108360"/>
    <lineage>
        <taxon>Bacteria</taxon>
        <taxon>Pseudomonadati</taxon>
        <taxon>Pseudomonadota</taxon>
        <taxon>Alphaproteobacteria</taxon>
        <taxon>Hyphomicrobiales</taxon>
        <taxon>Methylobacteriaceae</taxon>
        <taxon>Microvirga</taxon>
    </lineage>
</organism>
<dbReference type="AlphaFoldDB" id="A0A5N7MAF9"/>
<dbReference type="PANTHER" id="PTHR12815:SF42">
    <property type="entry name" value="BACTERIAL SURFACE ANTIGEN (D15) DOMAIN-CONTAINING PROTEIN"/>
    <property type="match status" value="1"/>
</dbReference>
<dbReference type="Gene3D" id="3.10.20.310">
    <property type="entry name" value="membrane protein fhac"/>
    <property type="match status" value="1"/>
</dbReference>
<dbReference type="EMBL" id="VOSK01000002">
    <property type="protein sequence ID" value="MPR23911.1"/>
    <property type="molecule type" value="Genomic_DNA"/>
</dbReference>
<dbReference type="Gene3D" id="2.40.160.50">
    <property type="entry name" value="membrane protein fhac: a member of the omp85/tpsb transporter family"/>
    <property type="match status" value="1"/>
</dbReference>
<evidence type="ECO:0000259" key="4">
    <source>
        <dbReference type="Pfam" id="PF01103"/>
    </source>
</evidence>
<evidence type="ECO:0000313" key="5">
    <source>
        <dbReference type="EMBL" id="MPR23911.1"/>
    </source>
</evidence>
<accession>A0A5N7MAF9</accession>
<keyword evidence="2" id="KW-1134">Transmembrane beta strand</keyword>
<dbReference type="Proteomes" id="UP000403266">
    <property type="component" value="Unassembled WGS sequence"/>
</dbReference>
<evidence type="ECO:0000256" key="2">
    <source>
        <dbReference type="ARBA" id="ARBA00022452"/>
    </source>
</evidence>
<evidence type="ECO:0000313" key="6">
    <source>
        <dbReference type="Proteomes" id="UP000403266"/>
    </source>
</evidence>
<keyword evidence="3" id="KW-0472">Membrane</keyword>
<dbReference type="RefSeq" id="WP_162002748.1">
    <property type="nucleotide sequence ID" value="NZ_VOSJ01000002.1"/>
</dbReference>
<proteinExistence type="predicted"/>
<name>A0A5N7MAF9_9HYPH</name>
<evidence type="ECO:0000256" key="1">
    <source>
        <dbReference type="ARBA" id="ARBA00004370"/>
    </source>
</evidence>
<dbReference type="GO" id="GO:0019867">
    <property type="term" value="C:outer membrane"/>
    <property type="evidence" value="ECO:0007669"/>
    <property type="project" value="InterPro"/>
</dbReference>